<evidence type="ECO:0000259" key="5">
    <source>
        <dbReference type="PROSITE" id="PS50048"/>
    </source>
</evidence>
<gene>
    <name evidence="6" type="ORF">QYS62_001750</name>
</gene>
<dbReference type="Pfam" id="PF00172">
    <property type="entry name" value="Zn_clus"/>
    <property type="match status" value="1"/>
</dbReference>
<sequence length="990" mass="111961">MRAEDFRVQLEIDDIFSDQEILKMWVSQSIMSRPVAVRMGYVPSQQFGYRSYEAIHVLIEKQPGGVCRSDKFVLVDWDFNGYGKCFFRYILEHLKRVYGLQHPIKLNATVAIYWDADYIGGIIGLFEDDTEAQWREELAGKPEPKVKNPIFTKNWDSFMRSYIPSFLTTGAHVYYPYWNKIRTKSLLNIKEEVSVYPDIWDNLESLGKVRIKRHNPWAKGRKGSPDTVAFSNPFAQLHDDADLLLDYDFFVGRRACGDQVNHVDITSPNPRASTTDSMQKGRQRTITACLTCRRRKVKCDHTQPTCTPCKKGNRACIYASPQPAPCNPSRAREGNRVSRSNLRTDQEEIRNRLERLERLLERATVSIGNISQSSDVRVYSAETSRDVDQVKGASTNPRAETLSTDGFDGALLLEAEDGQSRWVSSLHYALLADQIHDVKMLLGDESGGEPVESSPTDQATPPFPFSATNVDSLAAFAPTSADDCLALLDIFYSNVDPMTRLFHKPTLQRRFTQYINYTYGTTTSTPGHQEAETPRPDQALHTFEPLALAIFYSAINSLSAENVMLQFVAEKEALLAQFQRGVELGLGRENFLVTPSIEVLQAFVLLLTCQAREDGMARTWTLLGLAVKMALSQGLHREPSLFPSSNMDVIQVETRRRLWHQICHLDFRSSEGRGQEPTISDEDYTTLLPRNVCDDDLVEGVHLGAETYSPPGYTDMTGHLIRLNGIQCFRRIVRSTYRLERRIKSSALNGNGNLYPIAELQSLFEEVRSMVHEMVTHLQTQYLQYCDPQVPQQRMALGLAAVIEWRCWSIFWLRTPKQYREAAVSPEIRQTLIESLNSMPDDQDAQKFQWHIGGHACFQSIMHIVSELETPEFKAPNHSLLRARALEVLKKTMDTRGREATQMWKVINRIISNCLARNAPANLPLTPFQTVLPRNGVVPGIWSSTTTSPSAIPQSLSASGESATETSLLDLSEIGSIDMQDPVTSFDWVS</sequence>
<dbReference type="PROSITE" id="PS50048">
    <property type="entry name" value="ZN2_CY6_FUNGAL_2"/>
    <property type="match status" value="1"/>
</dbReference>
<organism evidence="6 7">
    <name type="scientific">Fusarium acuminatum</name>
    <dbReference type="NCBI Taxonomy" id="5515"/>
    <lineage>
        <taxon>Eukaryota</taxon>
        <taxon>Fungi</taxon>
        <taxon>Dikarya</taxon>
        <taxon>Ascomycota</taxon>
        <taxon>Pezizomycotina</taxon>
        <taxon>Sordariomycetes</taxon>
        <taxon>Hypocreomycetidae</taxon>
        <taxon>Hypocreales</taxon>
        <taxon>Nectriaceae</taxon>
        <taxon>Fusarium</taxon>
        <taxon>Fusarium tricinctum species complex</taxon>
    </lineage>
</organism>
<dbReference type="CDD" id="cd12148">
    <property type="entry name" value="fungal_TF_MHR"/>
    <property type="match status" value="1"/>
</dbReference>
<dbReference type="Pfam" id="PF04082">
    <property type="entry name" value="Fungal_trans"/>
    <property type="match status" value="1"/>
</dbReference>
<name>A0ABZ2WJG3_9HYPO</name>
<dbReference type="PANTHER" id="PTHR31001">
    <property type="entry name" value="UNCHARACTERIZED TRANSCRIPTIONAL REGULATORY PROTEIN"/>
    <property type="match status" value="1"/>
</dbReference>
<dbReference type="InterPro" id="IPR036864">
    <property type="entry name" value="Zn2-C6_fun-type_DNA-bd_sf"/>
</dbReference>
<dbReference type="PANTHER" id="PTHR31001:SF77">
    <property type="entry name" value="TRANSCRIPTION FACTOR, PUTATIVE (AFU_ORTHOLOGUE AFUA_3G12940)-RELATED"/>
    <property type="match status" value="1"/>
</dbReference>
<dbReference type="InterPro" id="IPR001138">
    <property type="entry name" value="Zn2Cys6_DnaBD"/>
</dbReference>
<dbReference type="Gene3D" id="4.10.240.10">
    <property type="entry name" value="Zn(2)-C6 fungal-type DNA-binding domain"/>
    <property type="match status" value="1"/>
</dbReference>
<comment type="subcellular location">
    <subcellularLocation>
        <location evidence="1">Nucleus</location>
    </subcellularLocation>
</comment>
<evidence type="ECO:0000256" key="1">
    <source>
        <dbReference type="ARBA" id="ARBA00004123"/>
    </source>
</evidence>
<dbReference type="SUPFAM" id="SSF57701">
    <property type="entry name" value="Zn2/Cys6 DNA-binding domain"/>
    <property type="match status" value="1"/>
</dbReference>
<accession>A0ABZ2WJG3</accession>
<dbReference type="CDD" id="cd00067">
    <property type="entry name" value="GAL4"/>
    <property type="match status" value="1"/>
</dbReference>
<feature type="region of interest" description="Disordered" evidence="4">
    <location>
        <begin position="323"/>
        <end position="342"/>
    </location>
</feature>
<dbReference type="SMART" id="SM00066">
    <property type="entry name" value="GAL4"/>
    <property type="match status" value="1"/>
</dbReference>
<evidence type="ECO:0000313" key="6">
    <source>
        <dbReference type="EMBL" id="WZH40812.1"/>
    </source>
</evidence>
<dbReference type="SMART" id="SM00906">
    <property type="entry name" value="Fungal_trans"/>
    <property type="match status" value="1"/>
</dbReference>
<evidence type="ECO:0000256" key="3">
    <source>
        <dbReference type="ARBA" id="ARBA00023242"/>
    </source>
</evidence>
<feature type="compositionally biased region" description="Basic and acidic residues" evidence="4">
    <location>
        <begin position="330"/>
        <end position="342"/>
    </location>
</feature>
<protein>
    <submittedName>
        <fullName evidence="6">C6 transcription factor</fullName>
    </submittedName>
</protein>
<feature type="region of interest" description="Disordered" evidence="4">
    <location>
        <begin position="443"/>
        <end position="462"/>
    </location>
</feature>
<proteinExistence type="predicted"/>
<evidence type="ECO:0000313" key="7">
    <source>
        <dbReference type="Proteomes" id="UP001489902"/>
    </source>
</evidence>
<feature type="domain" description="Zn(2)-C6 fungal-type" evidence="5">
    <location>
        <begin position="288"/>
        <end position="318"/>
    </location>
</feature>
<keyword evidence="3" id="KW-0539">Nucleus</keyword>
<dbReference type="InterPro" id="IPR007219">
    <property type="entry name" value="XnlR_reg_dom"/>
</dbReference>
<dbReference type="InterPro" id="IPR050613">
    <property type="entry name" value="Sec_Metabolite_Reg"/>
</dbReference>
<evidence type="ECO:0000256" key="2">
    <source>
        <dbReference type="ARBA" id="ARBA00022723"/>
    </source>
</evidence>
<keyword evidence="7" id="KW-1185">Reference proteome</keyword>
<dbReference type="Proteomes" id="UP001489902">
    <property type="component" value="Chromosome 1"/>
</dbReference>
<reference evidence="6 7" key="1">
    <citation type="submission" date="2024-04" db="EMBL/GenBank/DDBJ databases">
        <title>Complete genome sequence of Fusarium acuminatum.</title>
        <authorList>
            <person name="Lan B."/>
        </authorList>
    </citation>
    <scope>NUCLEOTIDE SEQUENCE [LARGE SCALE GENOMIC DNA]</scope>
    <source>
        <strain evidence="6">1A</strain>
    </source>
</reference>
<dbReference type="EMBL" id="CP151260">
    <property type="protein sequence ID" value="WZH40812.1"/>
    <property type="molecule type" value="Genomic_DNA"/>
</dbReference>
<evidence type="ECO:0000256" key="4">
    <source>
        <dbReference type="SAM" id="MobiDB-lite"/>
    </source>
</evidence>
<keyword evidence="2" id="KW-0479">Metal-binding</keyword>
<dbReference type="PROSITE" id="PS00463">
    <property type="entry name" value="ZN2_CY6_FUNGAL_1"/>
    <property type="match status" value="1"/>
</dbReference>